<dbReference type="GO" id="GO:0008835">
    <property type="term" value="F:diaminohydroxyphosphoribosylaminopyrimidine deaminase activity"/>
    <property type="evidence" value="ECO:0007669"/>
    <property type="project" value="UniProtKB-EC"/>
</dbReference>
<dbReference type="NCBIfam" id="TIGR00326">
    <property type="entry name" value="eubact_ribD"/>
    <property type="match status" value="1"/>
</dbReference>
<feature type="binding site" evidence="15">
    <location>
        <position position="52"/>
    </location>
    <ligand>
        <name>Zn(2+)</name>
        <dbReference type="ChEBI" id="CHEBI:29105"/>
        <note>catalytic</note>
    </ligand>
</feature>
<feature type="binding site" evidence="15">
    <location>
        <position position="81"/>
    </location>
    <ligand>
        <name>Zn(2+)</name>
        <dbReference type="ChEBI" id="CHEBI:29105"/>
        <note>catalytic</note>
    </ligand>
</feature>
<feature type="binding site" evidence="14">
    <location>
        <position position="293"/>
    </location>
    <ligand>
        <name>substrate</name>
    </ligand>
</feature>
<sequence>MRLSDELFMRRCFELARLGAGSTAPNPMVGAVICHQGRILGEGYHQAYGQAHAEVNAVRSVSPADRALLPASTLYVSLEPCNIYGNTPPCTDLVLKEGFSRVVVSSTDLTPGVQGSGLERLRAAGVEVVTGVLAQEGQRLSAARNTFVALQRPYVLLKYAQSADGFLAPLPKRQQWLSGPLAKRLVHKWRSEHPAIWVGAQTARTDNPRLNNRFYYGPSPVRVVYDRDLSLPQELNIFDGSSRTLLFTHAAENIEWRGRSTGVEVIRLEEGAGYAPQVLRRLAEAKISSVMVEGGAALLAELLGLGLWDEALALSSQENYLGQGLKAPEIGTAPAFEAQLGPDHIAQYFRP</sequence>
<comment type="function">
    <text evidence="1 12">Converts 2,5-diamino-6-(ribosylamino)-4(3h)-pyrimidinone 5'-phosphate into 5-amino-6-(ribosylamino)-2,4(1h,3h)-pyrimidinedione 5'-phosphate.</text>
</comment>
<feature type="domain" description="CMP/dCMP-type deaminase" evidence="16">
    <location>
        <begin position="3"/>
        <end position="129"/>
    </location>
</feature>
<dbReference type="EC" id="3.5.4.26" evidence="12"/>
<dbReference type="EMBL" id="VOOR01000002">
    <property type="protein sequence ID" value="TXB69472.1"/>
    <property type="molecule type" value="Genomic_DNA"/>
</dbReference>
<evidence type="ECO:0000256" key="12">
    <source>
        <dbReference type="PIRNR" id="PIRNR006769"/>
    </source>
</evidence>
<keyword evidence="12 17" id="KW-0378">Hydrolase</keyword>
<dbReference type="Gene3D" id="3.40.430.10">
    <property type="entry name" value="Dihydrofolate Reductase, subunit A"/>
    <property type="match status" value="1"/>
</dbReference>
<evidence type="ECO:0000256" key="9">
    <source>
        <dbReference type="ARBA" id="ARBA00022857"/>
    </source>
</evidence>
<keyword evidence="7 12" id="KW-0479">Metal-binding</keyword>
<evidence type="ECO:0000256" key="11">
    <source>
        <dbReference type="ARBA" id="ARBA00023268"/>
    </source>
</evidence>
<feature type="binding site" evidence="14">
    <location>
        <position position="213"/>
    </location>
    <ligand>
        <name>substrate</name>
    </ligand>
</feature>
<protein>
    <recommendedName>
        <fullName evidence="12">Riboflavin biosynthesis protein RibD</fullName>
    </recommendedName>
    <domain>
        <recommendedName>
            <fullName evidence="12">Diaminohydroxyphosphoribosylaminopyrimidine deaminase</fullName>
            <shortName evidence="12">DRAP deaminase</shortName>
            <ecNumber evidence="12">3.5.4.26</ecNumber>
        </recommendedName>
        <alternativeName>
            <fullName evidence="12">Riboflavin-specific deaminase</fullName>
        </alternativeName>
    </domain>
    <domain>
        <recommendedName>
            <fullName evidence="12">5-amino-6-(5-phosphoribosylamino)uracil reductase</fullName>
            <ecNumber evidence="12">1.1.1.193</ecNumber>
        </recommendedName>
        <alternativeName>
            <fullName evidence="12">HTP reductase</fullName>
        </alternativeName>
    </domain>
</protein>
<feature type="binding site" evidence="14">
    <location>
        <position position="160"/>
    </location>
    <ligand>
        <name>NADP(+)</name>
        <dbReference type="ChEBI" id="CHEBI:58349"/>
    </ligand>
</feature>
<dbReference type="Gene3D" id="3.40.140.10">
    <property type="entry name" value="Cytidine Deaminase, domain 2"/>
    <property type="match status" value="1"/>
</dbReference>
<evidence type="ECO:0000313" key="18">
    <source>
        <dbReference type="Proteomes" id="UP000321580"/>
    </source>
</evidence>
<keyword evidence="11" id="KW-0511">Multifunctional enzyme</keyword>
<evidence type="ECO:0000256" key="10">
    <source>
        <dbReference type="ARBA" id="ARBA00023002"/>
    </source>
</evidence>
<comment type="caution">
    <text evidence="17">The sequence shown here is derived from an EMBL/GenBank/DDBJ whole genome shotgun (WGS) entry which is preliminary data.</text>
</comment>
<evidence type="ECO:0000256" key="7">
    <source>
        <dbReference type="ARBA" id="ARBA00022723"/>
    </source>
</evidence>
<accession>A0A5C6S6N0</accession>
<keyword evidence="10 12" id="KW-0560">Oxidoreductase</keyword>
<dbReference type="GO" id="GO:0008270">
    <property type="term" value="F:zinc ion binding"/>
    <property type="evidence" value="ECO:0007669"/>
    <property type="project" value="InterPro"/>
</dbReference>
<keyword evidence="8 12" id="KW-0862">Zinc</keyword>
<dbReference type="Pfam" id="PF00383">
    <property type="entry name" value="dCMP_cyt_deam_1"/>
    <property type="match status" value="1"/>
</dbReference>
<comment type="similarity">
    <text evidence="5 12">In the C-terminal section; belongs to the HTP reductase family.</text>
</comment>
<comment type="catalytic activity">
    <reaction evidence="12">
        <text>5-amino-6-(5-phospho-D-ribitylamino)uracil + NADP(+) = 5-amino-6-(5-phospho-D-ribosylamino)uracil + NADPH + H(+)</text>
        <dbReference type="Rhea" id="RHEA:17845"/>
        <dbReference type="ChEBI" id="CHEBI:15378"/>
        <dbReference type="ChEBI" id="CHEBI:57783"/>
        <dbReference type="ChEBI" id="CHEBI:58349"/>
        <dbReference type="ChEBI" id="CHEBI:58421"/>
        <dbReference type="ChEBI" id="CHEBI:58453"/>
        <dbReference type="EC" id="1.1.1.193"/>
    </reaction>
</comment>
<reference evidence="17 18" key="1">
    <citation type="submission" date="2019-08" db="EMBL/GenBank/DDBJ databases">
        <title>Genome of Phaeodactylibacter luteus.</title>
        <authorList>
            <person name="Bowman J.P."/>
        </authorList>
    </citation>
    <scope>NUCLEOTIDE SEQUENCE [LARGE SCALE GENOMIC DNA]</scope>
    <source>
        <strain evidence="17 18">KCTC 42180</strain>
    </source>
</reference>
<feature type="binding site" evidence="14">
    <location>
        <position position="206"/>
    </location>
    <ligand>
        <name>substrate</name>
    </ligand>
</feature>
<dbReference type="UniPathway" id="UPA00275">
    <property type="reaction ID" value="UER00401"/>
</dbReference>
<dbReference type="EC" id="1.1.1.193" evidence="12"/>
<keyword evidence="6 12" id="KW-0686">Riboflavin biosynthesis</keyword>
<feature type="binding site" evidence="14">
    <location>
        <position position="210"/>
    </location>
    <ligand>
        <name>substrate</name>
    </ligand>
</feature>
<evidence type="ECO:0000313" key="17">
    <source>
        <dbReference type="EMBL" id="TXB69472.1"/>
    </source>
</evidence>
<dbReference type="AlphaFoldDB" id="A0A5C6S6N0"/>
<comment type="cofactor">
    <cofactor evidence="12 15">
        <name>Zn(2+)</name>
        <dbReference type="ChEBI" id="CHEBI:29105"/>
    </cofactor>
    <text evidence="12 15">Binds 1 zinc ion.</text>
</comment>
<dbReference type="InterPro" id="IPR004794">
    <property type="entry name" value="Eubact_RibD"/>
</dbReference>
<keyword evidence="9 12" id="KW-0521">NADP</keyword>
<evidence type="ECO:0000256" key="15">
    <source>
        <dbReference type="PIRSR" id="PIRSR006769-3"/>
    </source>
</evidence>
<gene>
    <name evidence="17" type="primary">ribD</name>
    <name evidence="17" type="ORF">FRY97_01295</name>
</gene>
<comment type="similarity">
    <text evidence="4 12">In the N-terminal section; belongs to the cytidine and deoxycytidylate deaminase family.</text>
</comment>
<evidence type="ECO:0000256" key="14">
    <source>
        <dbReference type="PIRSR" id="PIRSR006769-2"/>
    </source>
</evidence>
<dbReference type="OrthoDB" id="9800865at2"/>
<dbReference type="InterPro" id="IPR002734">
    <property type="entry name" value="RibDG_C"/>
</dbReference>
<evidence type="ECO:0000256" key="3">
    <source>
        <dbReference type="ARBA" id="ARBA00004910"/>
    </source>
</evidence>
<dbReference type="GO" id="GO:0009231">
    <property type="term" value="P:riboflavin biosynthetic process"/>
    <property type="evidence" value="ECO:0007669"/>
    <property type="project" value="UniProtKB-UniPathway"/>
</dbReference>
<feature type="binding site" evidence="14">
    <location>
        <position position="190"/>
    </location>
    <ligand>
        <name>substrate</name>
    </ligand>
</feature>
<evidence type="ECO:0000256" key="5">
    <source>
        <dbReference type="ARBA" id="ARBA00007417"/>
    </source>
</evidence>
<proteinExistence type="inferred from homology"/>
<evidence type="ECO:0000256" key="13">
    <source>
        <dbReference type="PIRSR" id="PIRSR006769-1"/>
    </source>
</evidence>
<keyword evidence="18" id="KW-1185">Reference proteome</keyword>
<organism evidence="17 18">
    <name type="scientific">Phaeodactylibacter luteus</name>
    <dbReference type="NCBI Taxonomy" id="1564516"/>
    <lineage>
        <taxon>Bacteria</taxon>
        <taxon>Pseudomonadati</taxon>
        <taxon>Bacteroidota</taxon>
        <taxon>Saprospiria</taxon>
        <taxon>Saprospirales</taxon>
        <taxon>Haliscomenobacteraceae</taxon>
        <taxon>Phaeodactylibacter</taxon>
    </lineage>
</organism>
<dbReference type="Proteomes" id="UP000321580">
    <property type="component" value="Unassembled WGS sequence"/>
</dbReference>
<comment type="pathway">
    <text evidence="2 12">Cofactor biosynthesis; riboflavin biosynthesis; 5-amino-6-(D-ribitylamino)uracil from GTP: step 2/4.</text>
</comment>
<dbReference type="CDD" id="cd01284">
    <property type="entry name" value="Riboflavin_deaminase-reductase"/>
    <property type="match status" value="1"/>
</dbReference>
<dbReference type="InterPro" id="IPR016192">
    <property type="entry name" value="APOBEC/CMP_deaminase_Zn-bd"/>
</dbReference>
<evidence type="ECO:0000256" key="1">
    <source>
        <dbReference type="ARBA" id="ARBA00002151"/>
    </source>
</evidence>
<evidence type="ECO:0000256" key="6">
    <source>
        <dbReference type="ARBA" id="ARBA00022619"/>
    </source>
</evidence>
<dbReference type="Pfam" id="PF01872">
    <property type="entry name" value="RibD_C"/>
    <property type="match status" value="1"/>
</dbReference>
<dbReference type="SUPFAM" id="SSF53927">
    <property type="entry name" value="Cytidine deaminase-like"/>
    <property type="match status" value="1"/>
</dbReference>
<comment type="pathway">
    <text evidence="3 12">Cofactor biosynthesis; riboflavin biosynthesis; 5-amino-6-(D-ribitylamino)uracil from GTP: step 3/4.</text>
</comment>
<evidence type="ECO:0000256" key="2">
    <source>
        <dbReference type="ARBA" id="ARBA00004882"/>
    </source>
</evidence>
<feature type="active site" description="Proton donor" evidence="13">
    <location>
        <position position="54"/>
    </location>
</feature>
<dbReference type="PROSITE" id="PS00903">
    <property type="entry name" value="CYT_DCMP_DEAMINASES_1"/>
    <property type="match status" value="1"/>
</dbReference>
<evidence type="ECO:0000259" key="16">
    <source>
        <dbReference type="PROSITE" id="PS51747"/>
    </source>
</evidence>
<dbReference type="InterPro" id="IPR024072">
    <property type="entry name" value="DHFR-like_dom_sf"/>
</dbReference>
<feature type="binding site" evidence="14">
    <location>
        <position position="202"/>
    </location>
    <ligand>
        <name>NADP(+)</name>
        <dbReference type="ChEBI" id="CHEBI:58349"/>
    </ligand>
</feature>
<dbReference type="InterPro" id="IPR050765">
    <property type="entry name" value="Riboflavin_Biosynth_HTPR"/>
</dbReference>
<dbReference type="PIRSF" id="PIRSF006769">
    <property type="entry name" value="RibD"/>
    <property type="match status" value="1"/>
</dbReference>
<evidence type="ECO:0000256" key="8">
    <source>
        <dbReference type="ARBA" id="ARBA00022833"/>
    </source>
</evidence>
<comment type="catalytic activity">
    <reaction evidence="12">
        <text>2,5-diamino-6-hydroxy-4-(5-phosphoribosylamino)-pyrimidine + H2O + H(+) = 5-amino-6-(5-phospho-D-ribosylamino)uracil + NH4(+)</text>
        <dbReference type="Rhea" id="RHEA:21868"/>
        <dbReference type="ChEBI" id="CHEBI:15377"/>
        <dbReference type="ChEBI" id="CHEBI:15378"/>
        <dbReference type="ChEBI" id="CHEBI:28938"/>
        <dbReference type="ChEBI" id="CHEBI:58453"/>
        <dbReference type="ChEBI" id="CHEBI:58614"/>
        <dbReference type="EC" id="3.5.4.26"/>
    </reaction>
</comment>
<dbReference type="PROSITE" id="PS51747">
    <property type="entry name" value="CYT_DCMP_DEAMINASES_2"/>
    <property type="match status" value="1"/>
</dbReference>
<feature type="binding site" evidence="14">
    <location>
        <position position="176"/>
    </location>
    <ligand>
        <name>NADP(+)</name>
        <dbReference type="ChEBI" id="CHEBI:58349"/>
    </ligand>
</feature>
<dbReference type="InterPro" id="IPR002125">
    <property type="entry name" value="CMP_dCMP_dom"/>
</dbReference>
<evidence type="ECO:0000256" key="4">
    <source>
        <dbReference type="ARBA" id="ARBA00005259"/>
    </source>
</evidence>
<dbReference type="PANTHER" id="PTHR38011">
    <property type="entry name" value="DIHYDROFOLATE REDUCTASE FAMILY PROTEIN (AFU_ORTHOLOGUE AFUA_8G06820)"/>
    <property type="match status" value="1"/>
</dbReference>
<dbReference type="GO" id="GO:0008703">
    <property type="term" value="F:5-amino-6-(5-phosphoribosylamino)uracil reductase activity"/>
    <property type="evidence" value="ECO:0007669"/>
    <property type="project" value="UniProtKB-EC"/>
</dbReference>
<name>A0A5C6S6N0_9BACT</name>
<dbReference type="PANTHER" id="PTHR38011:SF7">
    <property type="entry name" value="2,5-DIAMINO-6-RIBOSYLAMINO-4(3H)-PYRIMIDINONE 5'-PHOSPHATE REDUCTASE"/>
    <property type="match status" value="1"/>
</dbReference>
<dbReference type="SUPFAM" id="SSF53597">
    <property type="entry name" value="Dihydrofolate reductase-like"/>
    <property type="match status" value="1"/>
</dbReference>
<dbReference type="InterPro" id="IPR016193">
    <property type="entry name" value="Cytidine_deaminase-like"/>
</dbReference>
<feature type="binding site" evidence="15">
    <location>
        <position position="90"/>
    </location>
    <ligand>
        <name>Zn(2+)</name>
        <dbReference type="ChEBI" id="CHEBI:29105"/>
        <note>catalytic</note>
    </ligand>
</feature>
<dbReference type="RefSeq" id="WP_147165604.1">
    <property type="nucleotide sequence ID" value="NZ_VOOR01000002.1"/>
</dbReference>